<dbReference type="AlphaFoldDB" id="A0A4V3SCX8"/>
<evidence type="ECO:0000313" key="2">
    <source>
        <dbReference type="Proteomes" id="UP000308267"/>
    </source>
</evidence>
<reference evidence="1 2" key="1">
    <citation type="journal article" date="2019" name="BMC Genomics">
        <title>New insights from Opisthorchis felineus genome: update on genomics of the epidemiologically important liver flukes.</title>
        <authorList>
            <person name="Ershov N.I."/>
            <person name="Mordvinov V.A."/>
            <person name="Prokhortchouk E.B."/>
            <person name="Pakharukova M.Y."/>
            <person name="Gunbin K.V."/>
            <person name="Ustyantsev K."/>
            <person name="Genaev M.A."/>
            <person name="Blinov A.G."/>
            <person name="Mazur A."/>
            <person name="Boulygina E."/>
            <person name="Tsygankova S."/>
            <person name="Khrameeva E."/>
            <person name="Chekanov N."/>
            <person name="Fan G."/>
            <person name="Xiao A."/>
            <person name="Zhang H."/>
            <person name="Xu X."/>
            <person name="Yang H."/>
            <person name="Solovyev V."/>
            <person name="Lee S.M."/>
            <person name="Liu X."/>
            <person name="Afonnikov D.A."/>
            <person name="Skryabin K.G."/>
        </authorList>
    </citation>
    <scope>NUCLEOTIDE SEQUENCE [LARGE SCALE GENOMIC DNA]</scope>
    <source>
        <strain evidence="1">AK-0245</strain>
        <tissue evidence="1">Whole organism</tissue>
    </source>
</reference>
<keyword evidence="2" id="KW-1185">Reference proteome</keyword>
<sequence length="193" mass="22034">MGTGCHKKRSERGTRTVSPDMFWAQFIKCLYVHLNSRQGCSLNSHSKRTIFEFLVVFHPLKDHCVTHLVSFTVRLGRIMSVFVEDIGMKRVCGTQIEQLCSLLTHDHMCPFVAWSINTPVSVGQQQSRDCSTDLMSTSLRWVLITPKPEENGCVTDDCPPMQAFICDGQRKFIEKGHRLHTDSLDRCQFDPQS</sequence>
<dbReference type="Proteomes" id="UP000308267">
    <property type="component" value="Unassembled WGS sequence"/>
</dbReference>
<accession>A0A4V3SCX8</accession>
<protein>
    <submittedName>
        <fullName evidence="1">Uncharacterized protein</fullName>
    </submittedName>
</protein>
<name>A0A4V3SCX8_OPIFE</name>
<organism evidence="1 2">
    <name type="scientific">Opisthorchis felineus</name>
    <dbReference type="NCBI Taxonomy" id="147828"/>
    <lineage>
        <taxon>Eukaryota</taxon>
        <taxon>Metazoa</taxon>
        <taxon>Spiralia</taxon>
        <taxon>Lophotrochozoa</taxon>
        <taxon>Platyhelminthes</taxon>
        <taxon>Trematoda</taxon>
        <taxon>Digenea</taxon>
        <taxon>Opisthorchiida</taxon>
        <taxon>Opisthorchiata</taxon>
        <taxon>Opisthorchiidae</taxon>
        <taxon>Opisthorchis</taxon>
    </lineage>
</organism>
<gene>
    <name evidence="1" type="ORF">CRM22_009607</name>
</gene>
<comment type="caution">
    <text evidence="1">The sequence shown here is derived from an EMBL/GenBank/DDBJ whole genome shotgun (WGS) entry which is preliminary data.</text>
</comment>
<dbReference type="EMBL" id="SJOL01009264">
    <property type="protein sequence ID" value="TGZ58514.1"/>
    <property type="molecule type" value="Genomic_DNA"/>
</dbReference>
<proteinExistence type="predicted"/>
<evidence type="ECO:0000313" key="1">
    <source>
        <dbReference type="EMBL" id="TGZ58514.1"/>
    </source>
</evidence>